<proteinExistence type="predicted"/>
<comment type="caution">
    <text evidence="1">The sequence shown here is derived from an EMBL/GenBank/DDBJ whole genome shotgun (WGS) entry which is preliminary data.</text>
</comment>
<dbReference type="EMBL" id="BOPB01000029">
    <property type="protein sequence ID" value="GIJ24068.1"/>
    <property type="molecule type" value="Genomic_DNA"/>
</dbReference>
<name>A0ABQ4J1J9_9ACTN</name>
<reference evidence="1 2" key="1">
    <citation type="submission" date="2021-01" db="EMBL/GenBank/DDBJ databases">
        <title>Whole genome shotgun sequence of Verrucosispora lutea NBRC 106530.</title>
        <authorList>
            <person name="Komaki H."/>
            <person name="Tamura T."/>
        </authorList>
    </citation>
    <scope>NUCLEOTIDE SEQUENCE [LARGE SCALE GENOMIC DNA]</scope>
    <source>
        <strain evidence="1 2">NBRC 106530</strain>
    </source>
</reference>
<evidence type="ECO:0000313" key="2">
    <source>
        <dbReference type="Proteomes" id="UP000643165"/>
    </source>
</evidence>
<gene>
    <name evidence="1" type="ORF">Vlu01_46920</name>
</gene>
<evidence type="ECO:0000313" key="1">
    <source>
        <dbReference type="EMBL" id="GIJ24068.1"/>
    </source>
</evidence>
<keyword evidence="2" id="KW-1185">Reference proteome</keyword>
<accession>A0ABQ4J1J9</accession>
<dbReference type="Proteomes" id="UP000643165">
    <property type="component" value="Unassembled WGS sequence"/>
</dbReference>
<organism evidence="1 2">
    <name type="scientific">Micromonospora lutea</name>
    <dbReference type="NCBI Taxonomy" id="419825"/>
    <lineage>
        <taxon>Bacteria</taxon>
        <taxon>Bacillati</taxon>
        <taxon>Actinomycetota</taxon>
        <taxon>Actinomycetes</taxon>
        <taxon>Micromonosporales</taxon>
        <taxon>Micromonosporaceae</taxon>
        <taxon>Micromonospora</taxon>
    </lineage>
</organism>
<protein>
    <submittedName>
        <fullName evidence="1">Uncharacterized protein</fullName>
    </submittedName>
</protein>
<sequence>MCLARRTEVVLHAQVQFNSVPTEPATTAGREGRWLGQFGEVEEADMEGARQVLRAPGAGELDVVDHEDTSRTHRRIGLRE</sequence>